<gene>
    <name evidence="2" type="ORF">AOB60_28025</name>
</gene>
<name>A0A2N8PAL3_STRNR</name>
<reference evidence="3" key="1">
    <citation type="submission" date="2015-09" db="EMBL/GenBank/DDBJ databases">
        <authorList>
            <person name="Graham D.E."/>
            <person name="Mahan K.M."/>
            <person name="Klingeman D.M."/>
            <person name="Fida T."/>
            <person name="Giannone R.J."/>
            <person name="Hettich R.L."/>
            <person name="Parry R.J."/>
            <person name="Spain J.C."/>
        </authorList>
    </citation>
    <scope>NUCLEOTIDE SEQUENCE [LARGE SCALE GENOMIC DNA]</scope>
    <source>
        <strain evidence="3">JCM 4701</strain>
    </source>
</reference>
<accession>A0A2N8PAL3</accession>
<dbReference type="Proteomes" id="UP000236047">
    <property type="component" value="Unassembled WGS sequence"/>
</dbReference>
<proteinExistence type="predicted"/>
<feature type="region of interest" description="Disordered" evidence="1">
    <location>
        <begin position="1"/>
        <end position="58"/>
    </location>
</feature>
<dbReference type="AlphaFoldDB" id="A0A2N8PAL3"/>
<keyword evidence="3" id="KW-1185">Reference proteome</keyword>
<feature type="compositionally biased region" description="Basic and acidic residues" evidence="1">
    <location>
        <begin position="39"/>
        <end position="57"/>
    </location>
</feature>
<dbReference type="EMBL" id="LJSN01000003">
    <property type="protein sequence ID" value="PNE38022.1"/>
    <property type="molecule type" value="Genomic_DNA"/>
</dbReference>
<protein>
    <submittedName>
        <fullName evidence="2">Uncharacterized protein</fullName>
    </submittedName>
</protein>
<evidence type="ECO:0000313" key="2">
    <source>
        <dbReference type="EMBL" id="PNE38022.1"/>
    </source>
</evidence>
<organism evidence="2 3">
    <name type="scientific">Streptomyces noursei</name>
    <name type="common">Streptomyces albulus</name>
    <dbReference type="NCBI Taxonomy" id="1971"/>
    <lineage>
        <taxon>Bacteria</taxon>
        <taxon>Bacillati</taxon>
        <taxon>Actinomycetota</taxon>
        <taxon>Actinomycetes</taxon>
        <taxon>Kitasatosporales</taxon>
        <taxon>Streptomycetaceae</taxon>
        <taxon>Streptomyces</taxon>
    </lineage>
</organism>
<evidence type="ECO:0000256" key="1">
    <source>
        <dbReference type="SAM" id="MobiDB-lite"/>
    </source>
</evidence>
<sequence length="67" mass="7197">MAEQRQPAEMQRPDIAGDLQRVTDDPAAARTEAAGVGGYREDPGESHGSQKGDKGTAHDCSYFVPYC</sequence>
<evidence type="ECO:0000313" key="3">
    <source>
        <dbReference type="Proteomes" id="UP000236047"/>
    </source>
</evidence>
<comment type="caution">
    <text evidence="2">The sequence shown here is derived from an EMBL/GenBank/DDBJ whole genome shotgun (WGS) entry which is preliminary data.</text>
</comment>